<keyword evidence="2" id="KW-0805">Transcription regulation</keyword>
<evidence type="ECO:0000256" key="4">
    <source>
        <dbReference type="ARBA" id="ARBA00023163"/>
    </source>
</evidence>
<evidence type="ECO:0000256" key="3">
    <source>
        <dbReference type="ARBA" id="ARBA00023125"/>
    </source>
</evidence>
<keyword evidence="4" id="KW-0804">Transcription</keyword>
<dbReference type="Pfam" id="PF12833">
    <property type="entry name" value="HTH_18"/>
    <property type="match status" value="1"/>
</dbReference>
<dbReference type="SUPFAM" id="SSF51182">
    <property type="entry name" value="RmlC-like cupins"/>
    <property type="match status" value="1"/>
</dbReference>
<evidence type="ECO:0000256" key="1">
    <source>
        <dbReference type="ARBA" id="ARBA00022491"/>
    </source>
</evidence>
<sequence>MILQSERLWHEKKHLTPWHQHTRGQLYLLTHGMIALETQEQQWAMTAGSIGWLPANCAHQALACGNVAGWSLYLPGSLCADLPKQPHLSTASGLILALVERLAQFAGQRLNAPQRRLLQVLLDEMCVQENTPLQLPLPQDARLLKIARALLNEPASERSQSEWAAWAGLSVRTLSRHFISETGVTFARWRQQARVLRSLEPLSRGEAVNQIAGDCGYDNVSAYIAAFRQRFGTTPGLYFVQRETHIREKNEAAVRRN</sequence>
<organism evidence="6 7">
    <name type="scientific">Serratia quinivorans</name>
    <dbReference type="NCBI Taxonomy" id="137545"/>
    <lineage>
        <taxon>Bacteria</taxon>
        <taxon>Pseudomonadati</taxon>
        <taxon>Pseudomonadota</taxon>
        <taxon>Gammaproteobacteria</taxon>
        <taxon>Enterobacterales</taxon>
        <taxon>Yersiniaceae</taxon>
        <taxon>Serratia</taxon>
    </lineage>
</organism>
<dbReference type="CDD" id="cd06124">
    <property type="entry name" value="cupin_NimR-like_N"/>
    <property type="match status" value="1"/>
</dbReference>
<dbReference type="Gene3D" id="1.10.10.60">
    <property type="entry name" value="Homeodomain-like"/>
    <property type="match status" value="2"/>
</dbReference>
<dbReference type="InterPro" id="IPR018060">
    <property type="entry name" value="HTH_AraC"/>
</dbReference>
<name>A0A379YXT4_9GAMM</name>
<dbReference type="Pfam" id="PF02311">
    <property type="entry name" value="AraC_binding"/>
    <property type="match status" value="1"/>
</dbReference>
<dbReference type="PANTHER" id="PTHR11019">
    <property type="entry name" value="HTH-TYPE TRANSCRIPTIONAL REGULATOR NIMR"/>
    <property type="match status" value="1"/>
</dbReference>
<proteinExistence type="predicted"/>
<dbReference type="FunFam" id="1.10.10.60:FF:000132">
    <property type="entry name" value="AraC family transcriptional regulator"/>
    <property type="match status" value="1"/>
</dbReference>
<dbReference type="InterPro" id="IPR014710">
    <property type="entry name" value="RmlC-like_jellyroll"/>
</dbReference>
<dbReference type="Proteomes" id="UP000255529">
    <property type="component" value="Unassembled WGS sequence"/>
</dbReference>
<dbReference type="AlphaFoldDB" id="A0A379YXT4"/>
<evidence type="ECO:0000259" key="5">
    <source>
        <dbReference type="PROSITE" id="PS01124"/>
    </source>
</evidence>
<dbReference type="PANTHER" id="PTHR11019:SF159">
    <property type="entry name" value="TRANSCRIPTIONAL REGULATOR-RELATED"/>
    <property type="match status" value="1"/>
</dbReference>
<evidence type="ECO:0000256" key="2">
    <source>
        <dbReference type="ARBA" id="ARBA00023015"/>
    </source>
</evidence>
<evidence type="ECO:0000313" key="6">
    <source>
        <dbReference type="EMBL" id="SUI51957.1"/>
    </source>
</evidence>
<gene>
    <name evidence="6" type="primary">ripA_1</name>
    <name evidence="6" type="ORF">NCTC11544_01293</name>
</gene>
<dbReference type="InterPro" id="IPR003313">
    <property type="entry name" value="AraC-bd"/>
</dbReference>
<keyword evidence="1" id="KW-0678">Repressor</keyword>
<keyword evidence="3" id="KW-0238">DNA-binding</keyword>
<evidence type="ECO:0000313" key="7">
    <source>
        <dbReference type="Proteomes" id="UP000255529"/>
    </source>
</evidence>
<dbReference type="GO" id="GO:0043565">
    <property type="term" value="F:sequence-specific DNA binding"/>
    <property type="evidence" value="ECO:0007669"/>
    <property type="project" value="InterPro"/>
</dbReference>
<dbReference type="RefSeq" id="WP_115183171.1">
    <property type="nucleotide sequence ID" value="NZ_CAMKUF010000002.1"/>
</dbReference>
<dbReference type="GO" id="GO:0003700">
    <property type="term" value="F:DNA-binding transcription factor activity"/>
    <property type="evidence" value="ECO:0007669"/>
    <property type="project" value="InterPro"/>
</dbReference>
<feature type="domain" description="HTH araC/xylS-type" evidence="5">
    <location>
        <begin position="141"/>
        <end position="241"/>
    </location>
</feature>
<dbReference type="InterPro" id="IPR011051">
    <property type="entry name" value="RmlC_Cupin_sf"/>
</dbReference>
<dbReference type="InterPro" id="IPR009057">
    <property type="entry name" value="Homeodomain-like_sf"/>
</dbReference>
<dbReference type="PROSITE" id="PS01124">
    <property type="entry name" value="HTH_ARAC_FAMILY_2"/>
    <property type="match status" value="1"/>
</dbReference>
<dbReference type="SUPFAM" id="SSF46689">
    <property type="entry name" value="Homeodomain-like"/>
    <property type="match status" value="1"/>
</dbReference>
<dbReference type="Gene3D" id="2.60.120.10">
    <property type="entry name" value="Jelly Rolls"/>
    <property type="match status" value="1"/>
</dbReference>
<accession>A0A379YXT4</accession>
<protein>
    <submittedName>
        <fullName evidence="6">HTH-type transcriptional repressor of iron proteins A</fullName>
    </submittedName>
</protein>
<dbReference type="EMBL" id="UGYN01000002">
    <property type="protein sequence ID" value="SUI51957.1"/>
    <property type="molecule type" value="Genomic_DNA"/>
</dbReference>
<reference evidence="6 7" key="1">
    <citation type="submission" date="2018-06" db="EMBL/GenBank/DDBJ databases">
        <authorList>
            <consortium name="Pathogen Informatics"/>
            <person name="Doyle S."/>
        </authorList>
    </citation>
    <scope>NUCLEOTIDE SEQUENCE [LARGE SCALE GENOMIC DNA]</scope>
    <source>
        <strain evidence="6 7">NCTC11544</strain>
    </source>
</reference>
<dbReference type="SMART" id="SM00342">
    <property type="entry name" value="HTH_ARAC"/>
    <property type="match status" value="1"/>
</dbReference>